<keyword evidence="2" id="KW-0472">Membrane</keyword>
<accession>A0AAW7Y3P6</accession>
<feature type="transmembrane region" description="Helical" evidence="2">
    <location>
        <begin position="20"/>
        <end position="36"/>
    </location>
</feature>
<dbReference type="PROSITE" id="PS00194">
    <property type="entry name" value="THIOREDOXIN_1"/>
    <property type="match status" value="1"/>
</dbReference>
<name>A0AAW7Y3P6_9GAMM</name>
<gene>
    <name evidence="4" type="ORF">Q4568_03490</name>
</gene>
<dbReference type="RefSeq" id="WP_303498343.1">
    <property type="nucleotide sequence ID" value="NZ_JAUOPU010000002.1"/>
</dbReference>
<feature type="domain" description="Thioredoxin" evidence="3">
    <location>
        <begin position="40"/>
        <end position="174"/>
    </location>
</feature>
<reference evidence="4" key="1">
    <citation type="submission" date="2023-07" db="EMBL/GenBank/DDBJ databases">
        <title>Genome content predicts the carbon catabolic preferences of heterotrophic bacteria.</title>
        <authorList>
            <person name="Gralka M."/>
        </authorList>
    </citation>
    <scope>NUCLEOTIDE SEQUENCE</scope>
    <source>
        <strain evidence="4">G2M05</strain>
    </source>
</reference>
<dbReference type="Gene3D" id="3.40.30.10">
    <property type="entry name" value="Glutaredoxin"/>
    <property type="match status" value="1"/>
</dbReference>
<dbReference type="GO" id="GO:0015036">
    <property type="term" value="F:disulfide oxidoreductase activity"/>
    <property type="evidence" value="ECO:0007669"/>
    <property type="project" value="UniProtKB-ARBA"/>
</dbReference>
<dbReference type="InterPro" id="IPR036249">
    <property type="entry name" value="Thioredoxin-like_sf"/>
</dbReference>
<dbReference type="PANTHER" id="PTHR42852">
    <property type="entry name" value="THIOL:DISULFIDE INTERCHANGE PROTEIN DSBE"/>
    <property type="match status" value="1"/>
</dbReference>
<dbReference type="InterPro" id="IPR050553">
    <property type="entry name" value="Thioredoxin_ResA/DsbE_sf"/>
</dbReference>
<evidence type="ECO:0000313" key="5">
    <source>
        <dbReference type="Proteomes" id="UP001170624"/>
    </source>
</evidence>
<dbReference type="Proteomes" id="UP001170624">
    <property type="component" value="Unassembled WGS sequence"/>
</dbReference>
<dbReference type="PROSITE" id="PS51352">
    <property type="entry name" value="THIOREDOXIN_2"/>
    <property type="match status" value="1"/>
</dbReference>
<dbReference type="Pfam" id="PF00085">
    <property type="entry name" value="Thioredoxin"/>
    <property type="match status" value="1"/>
</dbReference>
<protein>
    <submittedName>
        <fullName evidence="4">Protein disulfide oxidoreductase</fullName>
    </submittedName>
</protein>
<dbReference type="EMBL" id="JAUOPU010000002">
    <property type="protein sequence ID" value="MDO6541578.1"/>
    <property type="molecule type" value="Genomic_DNA"/>
</dbReference>
<keyword evidence="1" id="KW-0676">Redox-active center</keyword>
<keyword evidence="2" id="KW-1133">Transmembrane helix</keyword>
<sequence length="174" mass="19678">MVKGKVKAKKSVKNWRKEVLTYVMVFIAFGFVMDAWRTQDMPLDSMPAITGMTQNNVPVDVITMSKQKPVVVYFWATWCAACKFVTPTINWFSDSYPVVGVSLNSGEDRRVLRYLNAKDYHFNNINDVQHDISSQWGISVTPTIAIIDNGEIKTITTGLTTPWGLLARLLLTQI</sequence>
<proteinExistence type="predicted"/>
<dbReference type="AlphaFoldDB" id="A0AAW7Y3P6"/>
<organism evidence="4 5">
    <name type="scientific">Photobacterium sanguinicancri</name>
    <dbReference type="NCBI Taxonomy" id="875932"/>
    <lineage>
        <taxon>Bacteria</taxon>
        <taxon>Pseudomonadati</taxon>
        <taxon>Pseudomonadota</taxon>
        <taxon>Gammaproteobacteria</taxon>
        <taxon>Vibrionales</taxon>
        <taxon>Vibrionaceae</taxon>
        <taxon>Photobacterium</taxon>
    </lineage>
</organism>
<evidence type="ECO:0000256" key="2">
    <source>
        <dbReference type="SAM" id="Phobius"/>
    </source>
</evidence>
<keyword evidence="2" id="KW-0812">Transmembrane</keyword>
<evidence type="ECO:0000313" key="4">
    <source>
        <dbReference type="EMBL" id="MDO6541578.1"/>
    </source>
</evidence>
<evidence type="ECO:0000259" key="3">
    <source>
        <dbReference type="PROSITE" id="PS51352"/>
    </source>
</evidence>
<dbReference type="PANTHER" id="PTHR42852:SF17">
    <property type="entry name" value="THIOREDOXIN-LIKE PROTEIN HI_1115"/>
    <property type="match status" value="1"/>
</dbReference>
<comment type="caution">
    <text evidence="4">The sequence shown here is derived from an EMBL/GenBank/DDBJ whole genome shotgun (WGS) entry which is preliminary data.</text>
</comment>
<evidence type="ECO:0000256" key="1">
    <source>
        <dbReference type="ARBA" id="ARBA00023284"/>
    </source>
</evidence>
<dbReference type="SUPFAM" id="SSF52833">
    <property type="entry name" value="Thioredoxin-like"/>
    <property type="match status" value="1"/>
</dbReference>
<dbReference type="InterPro" id="IPR013766">
    <property type="entry name" value="Thioredoxin_domain"/>
</dbReference>
<dbReference type="CDD" id="cd03011">
    <property type="entry name" value="TlpA_like_ScsD_MtbDsbE"/>
    <property type="match status" value="1"/>
</dbReference>
<dbReference type="InterPro" id="IPR017937">
    <property type="entry name" value="Thioredoxin_CS"/>
</dbReference>